<proteinExistence type="predicted"/>
<dbReference type="SUPFAM" id="SSF109854">
    <property type="entry name" value="DinB/YfiT-like putative metalloenzymes"/>
    <property type="match status" value="1"/>
</dbReference>
<protein>
    <submittedName>
        <fullName evidence="2">DinB family protein</fullName>
    </submittedName>
</protein>
<gene>
    <name evidence="2" type="ORF">IC621_12415</name>
</gene>
<dbReference type="AlphaFoldDB" id="A0A926NB80"/>
<dbReference type="Proteomes" id="UP000626844">
    <property type="component" value="Unassembled WGS sequence"/>
</dbReference>
<evidence type="ECO:0000259" key="1">
    <source>
        <dbReference type="Pfam" id="PF12867"/>
    </source>
</evidence>
<dbReference type="EMBL" id="JACXAI010000015">
    <property type="protein sequence ID" value="MBD1381037.1"/>
    <property type="molecule type" value="Genomic_DNA"/>
</dbReference>
<dbReference type="Pfam" id="PF12867">
    <property type="entry name" value="DinB_2"/>
    <property type="match status" value="1"/>
</dbReference>
<feature type="domain" description="DinB-like" evidence="1">
    <location>
        <begin position="25"/>
        <end position="160"/>
    </location>
</feature>
<organism evidence="2 3">
    <name type="scientific">Metabacillus arenae</name>
    <dbReference type="NCBI Taxonomy" id="2771434"/>
    <lineage>
        <taxon>Bacteria</taxon>
        <taxon>Bacillati</taxon>
        <taxon>Bacillota</taxon>
        <taxon>Bacilli</taxon>
        <taxon>Bacillales</taxon>
        <taxon>Bacillaceae</taxon>
        <taxon>Metabacillus</taxon>
    </lineage>
</organism>
<evidence type="ECO:0000313" key="2">
    <source>
        <dbReference type="EMBL" id="MBD1381037.1"/>
    </source>
</evidence>
<dbReference type="Gene3D" id="1.20.120.450">
    <property type="entry name" value="dinb family like domain"/>
    <property type="match status" value="1"/>
</dbReference>
<comment type="caution">
    <text evidence="2">The sequence shown here is derived from an EMBL/GenBank/DDBJ whole genome shotgun (WGS) entry which is preliminary data.</text>
</comment>
<dbReference type="InterPro" id="IPR024775">
    <property type="entry name" value="DinB-like"/>
</dbReference>
<name>A0A926NB80_9BACI</name>
<evidence type="ECO:0000313" key="3">
    <source>
        <dbReference type="Proteomes" id="UP000626844"/>
    </source>
</evidence>
<dbReference type="InterPro" id="IPR034660">
    <property type="entry name" value="DinB/YfiT-like"/>
</dbReference>
<reference evidence="2" key="1">
    <citation type="submission" date="2020-09" db="EMBL/GenBank/DDBJ databases">
        <title>A novel bacterium of genus Bacillus, isolated from South China Sea.</title>
        <authorList>
            <person name="Huang H."/>
            <person name="Mo K."/>
            <person name="Hu Y."/>
        </authorList>
    </citation>
    <scope>NUCLEOTIDE SEQUENCE</scope>
    <source>
        <strain evidence="2">IB182487</strain>
    </source>
</reference>
<keyword evidence="3" id="KW-1185">Reference proteome</keyword>
<sequence>MILDLIGEQKMDPIAGMLYSMVEGNFHRLKSIVKDMDQEELDYKGPNHIYNSTAQLLRHLAFVDLNWIYRIKNEPMPKSLNEKYGPMVDENNQIPLIKGISLEKLLNDYDEIFHMLKGLCFCLTDNDLKKTVEYEGGKKATVQWGLWHIADHNRYHQAHINQLRKWFLEQ</sequence>
<accession>A0A926NB80</accession>